<name>A0ABR4SNK9_BARQI</name>
<evidence type="ECO:0000313" key="1">
    <source>
        <dbReference type="EMBL" id="KEC65043.1"/>
    </source>
</evidence>
<dbReference type="RefSeq" id="WP_155245251.1">
    <property type="nucleotide sequence ID" value="NZ_KL446932.1"/>
</dbReference>
<gene>
    <name evidence="1" type="ORF">O7U_01149</name>
</gene>
<keyword evidence="2" id="KW-1185">Reference proteome</keyword>
<organism evidence="1 2">
    <name type="scientific">Bartonella quintana JK 68</name>
    <dbReference type="NCBI Taxonomy" id="1134503"/>
    <lineage>
        <taxon>Bacteria</taxon>
        <taxon>Pseudomonadati</taxon>
        <taxon>Pseudomonadota</taxon>
        <taxon>Alphaproteobacteria</taxon>
        <taxon>Hyphomicrobiales</taxon>
        <taxon>Bartonellaceae</taxon>
        <taxon>Bartonella</taxon>
    </lineage>
</organism>
<reference evidence="1 2" key="1">
    <citation type="submission" date="2012-04" db="EMBL/GenBank/DDBJ databases">
        <title>The Genome Sequence of Bartonella quintana JK 68.</title>
        <authorList>
            <consortium name="The Broad Institute Genome Sequencing Platform"/>
            <consortium name="The Broad Institute Genome Sequencing Center for Infectious Disease"/>
            <person name="Feldgarden M."/>
            <person name="Kirby J."/>
            <person name="Kosoy M."/>
            <person name="Birtles R."/>
            <person name="Probert W.S."/>
            <person name="Chiaraviglio L."/>
            <person name="Walker B."/>
            <person name="Young S.K."/>
            <person name="Zeng Q."/>
            <person name="Gargeya S."/>
            <person name="Fitzgerald M."/>
            <person name="Haas B."/>
            <person name="Abouelleil A."/>
            <person name="Alvarado L."/>
            <person name="Arachchi H.M."/>
            <person name="Berlin A.M."/>
            <person name="Chapman S.B."/>
            <person name="Goldberg J."/>
            <person name="Griggs A."/>
            <person name="Gujja S."/>
            <person name="Hansen M."/>
            <person name="Howarth C."/>
            <person name="Imamovic A."/>
            <person name="Larimer J."/>
            <person name="McCowen C."/>
            <person name="Montmayeur A."/>
            <person name="Murphy C."/>
            <person name="Neiman D."/>
            <person name="Pearson M."/>
            <person name="Priest M."/>
            <person name="Roberts A."/>
            <person name="Saif S."/>
            <person name="Shea T."/>
            <person name="Sisk P."/>
            <person name="Sykes S."/>
            <person name="Wortman J."/>
            <person name="Nusbaum C."/>
            <person name="Birren B."/>
        </authorList>
    </citation>
    <scope>NUCLEOTIDE SEQUENCE [LARGE SCALE GENOMIC DNA]</scope>
    <source>
        <strain evidence="1 2">JK 68</strain>
    </source>
</reference>
<comment type="caution">
    <text evidence="1">The sequence shown here is derived from an EMBL/GenBank/DDBJ whole genome shotgun (WGS) entry which is preliminary data.</text>
</comment>
<sequence length="48" mass="5732">MSNLFPHGNDEEEILDEAQHIPQDTYTKEYRKLTYAFFYLPCGYSWIG</sequence>
<accession>A0ABR4SNK9</accession>
<protein>
    <submittedName>
        <fullName evidence="1">Uncharacterized protein</fullName>
    </submittedName>
</protein>
<proteinExistence type="predicted"/>
<dbReference type="EMBL" id="AHPD01000015">
    <property type="protein sequence ID" value="KEC65043.1"/>
    <property type="molecule type" value="Genomic_DNA"/>
</dbReference>
<dbReference type="Proteomes" id="UP000027143">
    <property type="component" value="Unassembled WGS sequence"/>
</dbReference>
<evidence type="ECO:0000313" key="2">
    <source>
        <dbReference type="Proteomes" id="UP000027143"/>
    </source>
</evidence>